<feature type="domain" description="Quinolinate phosphoribosyl transferase N-terminal" evidence="14">
    <location>
        <begin position="22"/>
        <end position="107"/>
    </location>
</feature>
<accession>A0A0H4KJJ0</accession>
<reference evidence="16" key="2">
    <citation type="submission" date="2015-06" db="EMBL/GenBank/DDBJ databases">
        <title>Genome Sequence of Bacillus endophyticus and Analysis of its Companion Mechanism in the Ketogulonigenium vulgare-Bacillus strain Consortium.</title>
        <authorList>
            <person name="Jia N."/>
            <person name="Du J."/>
            <person name="Ding M.-Z."/>
            <person name="Gao F."/>
            <person name="Yuan Y.-J."/>
        </authorList>
    </citation>
    <scope>NUCLEOTIDE SEQUENCE [LARGE SCALE GENOMIC DNA]</scope>
    <source>
        <strain evidence="16">Hbe603</strain>
    </source>
</reference>
<dbReference type="GO" id="GO:0005737">
    <property type="term" value="C:cytoplasm"/>
    <property type="evidence" value="ECO:0007669"/>
    <property type="project" value="TreeGrafter"/>
</dbReference>
<evidence type="ECO:0000256" key="11">
    <source>
        <dbReference type="ARBA" id="ARBA00069173"/>
    </source>
</evidence>
<dbReference type="RefSeq" id="WP_040056847.1">
    <property type="nucleotide sequence ID" value="NZ_CP011974.1"/>
</dbReference>
<evidence type="ECO:0000259" key="14">
    <source>
        <dbReference type="Pfam" id="PF02749"/>
    </source>
</evidence>
<dbReference type="PIRSF" id="PIRSF006250">
    <property type="entry name" value="NadC_ModD"/>
    <property type="match status" value="1"/>
</dbReference>
<comment type="similarity">
    <text evidence="3 12">Belongs to the NadC/ModD family.</text>
</comment>
<dbReference type="EMBL" id="CP011974">
    <property type="protein sequence ID" value="AKO94267.1"/>
    <property type="molecule type" value="Genomic_DNA"/>
</dbReference>
<comment type="function">
    <text evidence="1">Involved in the catabolism of quinolinic acid (QA).</text>
</comment>
<dbReference type="Gene3D" id="3.90.1170.20">
    <property type="entry name" value="Quinolinate phosphoribosyl transferase, N-terminal domain"/>
    <property type="match status" value="1"/>
</dbReference>
<evidence type="ECO:0000256" key="5">
    <source>
        <dbReference type="ARBA" id="ARBA00011944"/>
    </source>
</evidence>
<dbReference type="KEGG" id="beo:BEH_20515"/>
<dbReference type="Proteomes" id="UP000036202">
    <property type="component" value="Chromosome"/>
</dbReference>
<gene>
    <name evidence="15" type="ORF">BEH_20515</name>
</gene>
<evidence type="ECO:0000259" key="13">
    <source>
        <dbReference type="Pfam" id="PF01729"/>
    </source>
</evidence>
<keyword evidence="16" id="KW-1185">Reference proteome</keyword>
<dbReference type="InterPro" id="IPR037128">
    <property type="entry name" value="Quinolinate_PRibosylTase_N_sf"/>
</dbReference>
<dbReference type="InterPro" id="IPR002638">
    <property type="entry name" value="Quinolinate_PRibosylTrfase_C"/>
</dbReference>
<dbReference type="InterPro" id="IPR004393">
    <property type="entry name" value="NadC"/>
</dbReference>
<dbReference type="InterPro" id="IPR022412">
    <property type="entry name" value="Quinolinate_PRibosylTrfase_N"/>
</dbReference>
<dbReference type="SUPFAM" id="SSF54675">
    <property type="entry name" value="Nicotinate/Quinolinate PRTase N-terminal domain-like"/>
    <property type="match status" value="1"/>
</dbReference>
<evidence type="ECO:0000256" key="8">
    <source>
        <dbReference type="ARBA" id="ARBA00022679"/>
    </source>
</evidence>
<evidence type="ECO:0000256" key="6">
    <source>
        <dbReference type="ARBA" id="ARBA00022642"/>
    </source>
</evidence>
<comment type="subunit">
    <text evidence="4">Hexamer formed by 3 homodimers.</text>
</comment>
<evidence type="ECO:0000256" key="3">
    <source>
        <dbReference type="ARBA" id="ARBA00009400"/>
    </source>
</evidence>
<dbReference type="InterPro" id="IPR013785">
    <property type="entry name" value="Aldolase_TIM"/>
</dbReference>
<evidence type="ECO:0000256" key="12">
    <source>
        <dbReference type="PIRNR" id="PIRNR006250"/>
    </source>
</evidence>
<dbReference type="FunFam" id="3.90.1170.20:FF:000001">
    <property type="entry name" value="Nicotinate-nucleotide diphosphorylase (Carboxylating)"/>
    <property type="match status" value="1"/>
</dbReference>
<dbReference type="EC" id="2.4.2.19" evidence="5"/>
<dbReference type="PATRIC" id="fig|135735.6.peg.4343"/>
<dbReference type="InterPro" id="IPR036068">
    <property type="entry name" value="Nicotinate_pribotase-like_C"/>
</dbReference>
<evidence type="ECO:0000256" key="1">
    <source>
        <dbReference type="ARBA" id="ARBA00003237"/>
    </source>
</evidence>
<dbReference type="PANTHER" id="PTHR32179:SF3">
    <property type="entry name" value="NICOTINATE-NUCLEOTIDE PYROPHOSPHORYLASE [CARBOXYLATING]"/>
    <property type="match status" value="1"/>
</dbReference>
<dbReference type="GO" id="GO:0004514">
    <property type="term" value="F:nicotinate-nucleotide diphosphorylase (carboxylating) activity"/>
    <property type="evidence" value="ECO:0007669"/>
    <property type="project" value="UniProtKB-EC"/>
</dbReference>
<dbReference type="Pfam" id="PF02749">
    <property type="entry name" value="QRPTase_N"/>
    <property type="match status" value="1"/>
</dbReference>
<name>A0A0H4KJJ0_9BACI</name>
<organism evidence="15 16">
    <name type="scientific">Priestia filamentosa</name>
    <dbReference type="NCBI Taxonomy" id="1402861"/>
    <lineage>
        <taxon>Bacteria</taxon>
        <taxon>Bacillati</taxon>
        <taxon>Bacillota</taxon>
        <taxon>Bacilli</taxon>
        <taxon>Bacillales</taxon>
        <taxon>Bacillaceae</taxon>
        <taxon>Priestia</taxon>
    </lineage>
</organism>
<reference evidence="15 16" key="1">
    <citation type="journal article" date="2015" name="PLoS ONE">
        <title>Genome Sequence of Bacillus endophyticus and Analysis of Its Companion Mechanism in the Ketogulonigenium vulgare-Bacillus Strain Consortium.</title>
        <authorList>
            <person name="Jia N."/>
            <person name="Du J."/>
            <person name="Ding M.Z."/>
            <person name="Gao F."/>
            <person name="Yuan Y.J."/>
        </authorList>
    </citation>
    <scope>NUCLEOTIDE SEQUENCE [LARGE SCALE GENOMIC DNA]</scope>
    <source>
        <strain evidence="15 16">Hbe603</strain>
    </source>
</reference>
<comment type="catalytic activity">
    <reaction evidence="10">
        <text>nicotinate beta-D-ribonucleotide + CO2 + diphosphate = quinolinate + 5-phospho-alpha-D-ribose 1-diphosphate + 2 H(+)</text>
        <dbReference type="Rhea" id="RHEA:12733"/>
        <dbReference type="ChEBI" id="CHEBI:15378"/>
        <dbReference type="ChEBI" id="CHEBI:16526"/>
        <dbReference type="ChEBI" id="CHEBI:29959"/>
        <dbReference type="ChEBI" id="CHEBI:33019"/>
        <dbReference type="ChEBI" id="CHEBI:57502"/>
        <dbReference type="ChEBI" id="CHEBI:58017"/>
        <dbReference type="EC" id="2.4.2.19"/>
    </reaction>
</comment>
<feature type="domain" description="Quinolinate phosphoribosyl transferase C-terminal" evidence="13">
    <location>
        <begin position="109"/>
        <end position="273"/>
    </location>
</feature>
<keyword evidence="8 12" id="KW-0808">Transferase</keyword>
<dbReference type="InterPro" id="IPR027277">
    <property type="entry name" value="NadC/ModD"/>
</dbReference>
<dbReference type="AlphaFoldDB" id="A0A0H4KJJ0"/>
<dbReference type="UniPathway" id="UPA00253">
    <property type="reaction ID" value="UER00331"/>
</dbReference>
<evidence type="ECO:0000313" key="15">
    <source>
        <dbReference type="EMBL" id="AKO94267.1"/>
    </source>
</evidence>
<proteinExistence type="inferred from homology"/>
<evidence type="ECO:0000256" key="9">
    <source>
        <dbReference type="ARBA" id="ARBA00033102"/>
    </source>
</evidence>
<keyword evidence="6" id="KW-0662">Pyridine nucleotide biosynthesis</keyword>
<evidence type="ECO:0000313" key="16">
    <source>
        <dbReference type="Proteomes" id="UP000036202"/>
    </source>
</evidence>
<keyword evidence="7 12" id="KW-0328">Glycosyltransferase</keyword>
<dbReference type="NCBIfam" id="TIGR00078">
    <property type="entry name" value="nadC"/>
    <property type="match status" value="1"/>
</dbReference>
<dbReference type="CDD" id="cd01572">
    <property type="entry name" value="QPRTase"/>
    <property type="match status" value="1"/>
</dbReference>
<dbReference type="SUPFAM" id="SSF51690">
    <property type="entry name" value="Nicotinate/Quinolinate PRTase C-terminal domain-like"/>
    <property type="match status" value="1"/>
</dbReference>
<dbReference type="FunFam" id="3.20.20.70:FF:000030">
    <property type="entry name" value="Nicotinate-nucleotide pyrophosphorylase, carboxylating"/>
    <property type="match status" value="1"/>
</dbReference>
<dbReference type="PANTHER" id="PTHR32179">
    <property type="entry name" value="NICOTINATE-NUCLEOTIDE PYROPHOSPHORYLASE [CARBOXYLATING]"/>
    <property type="match status" value="1"/>
</dbReference>
<evidence type="ECO:0000256" key="2">
    <source>
        <dbReference type="ARBA" id="ARBA00004893"/>
    </source>
</evidence>
<comment type="pathway">
    <text evidence="2">Cofactor biosynthesis; NAD(+) biosynthesis; nicotinate D-ribonucleotide from quinolinate: step 1/1.</text>
</comment>
<dbReference type="Pfam" id="PF01729">
    <property type="entry name" value="QRPTase_C"/>
    <property type="match status" value="1"/>
</dbReference>
<evidence type="ECO:0000256" key="4">
    <source>
        <dbReference type="ARBA" id="ARBA00011218"/>
    </source>
</evidence>
<evidence type="ECO:0000256" key="7">
    <source>
        <dbReference type="ARBA" id="ARBA00022676"/>
    </source>
</evidence>
<evidence type="ECO:0000256" key="10">
    <source>
        <dbReference type="ARBA" id="ARBA00047445"/>
    </source>
</evidence>
<sequence length="284" mass="31370">MNELKVKEKLTEFLIEDIGCEDLTTSSLPNKDQWIQGYFISKEDGIFAGEEIIKLGFSLISKDVEVVLFKHDGDRVTKGDIIASVEGTFSTLMAGERVILNLVQRMSGIATMTNEFVHVLDGSGIRICDTRKVMPGLKIFDKYAVTCGGGYNHRFGLYDGVMLKDNHVAAVGSTGAAIREVRGRVGHMIRIEVEIETEEALLQAVEAKVDIIMFDNRSPEEIKSWMRHVPDDIVTEVSGGITLENIHQYRETGVNYISIGALTHSVSGLDISFNIASQKEGEGK</sequence>
<dbReference type="GO" id="GO:0034213">
    <property type="term" value="P:quinolinate catabolic process"/>
    <property type="evidence" value="ECO:0007669"/>
    <property type="project" value="TreeGrafter"/>
</dbReference>
<dbReference type="OrthoDB" id="9782546at2"/>
<dbReference type="GO" id="GO:0009435">
    <property type="term" value="P:NAD+ biosynthetic process"/>
    <property type="evidence" value="ECO:0007669"/>
    <property type="project" value="UniProtKB-UniPathway"/>
</dbReference>
<protein>
    <recommendedName>
        <fullName evidence="11">Probable nicotinate-nucleotide pyrophosphorylase [carboxylating]</fullName>
        <ecNumber evidence="5">2.4.2.19</ecNumber>
    </recommendedName>
    <alternativeName>
        <fullName evidence="9">Quinolinate phosphoribosyltransferase [decarboxylating]</fullName>
    </alternativeName>
</protein>
<dbReference type="Gene3D" id="3.20.20.70">
    <property type="entry name" value="Aldolase class I"/>
    <property type="match status" value="1"/>
</dbReference>